<dbReference type="InterPro" id="IPR036890">
    <property type="entry name" value="HATPase_C_sf"/>
</dbReference>
<dbReference type="Gene3D" id="3.30.565.10">
    <property type="entry name" value="Histidine kinase-like ATPase, C-terminal domain"/>
    <property type="match status" value="1"/>
</dbReference>
<evidence type="ECO:0000256" key="2">
    <source>
        <dbReference type="ARBA" id="ARBA00012438"/>
    </source>
</evidence>
<evidence type="ECO:0000313" key="8">
    <source>
        <dbReference type="EMBL" id="OGK00435.1"/>
    </source>
</evidence>
<evidence type="ECO:0000256" key="5">
    <source>
        <dbReference type="ARBA" id="ARBA00022777"/>
    </source>
</evidence>
<keyword evidence="6" id="KW-0812">Transmembrane</keyword>
<dbReference type="PRINTS" id="PR00344">
    <property type="entry name" value="BCTRLSENSOR"/>
</dbReference>
<evidence type="ECO:0000256" key="4">
    <source>
        <dbReference type="ARBA" id="ARBA00022679"/>
    </source>
</evidence>
<dbReference type="PANTHER" id="PTHR42878:SF13">
    <property type="entry name" value="HISTIDINE KINASE"/>
    <property type="match status" value="1"/>
</dbReference>
<feature type="domain" description="Histidine kinase" evidence="7">
    <location>
        <begin position="441"/>
        <end position="659"/>
    </location>
</feature>
<dbReference type="Pfam" id="PF00512">
    <property type="entry name" value="HisKA"/>
    <property type="match status" value="1"/>
</dbReference>
<comment type="catalytic activity">
    <reaction evidence="1">
        <text>ATP + protein L-histidine = ADP + protein N-phospho-L-histidine.</text>
        <dbReference type="EC" id="2.7.13.3"/>
    </reaction>
</comment>
<name>A0A1F7F196_UNCRA</name>
<dbReference type="InterPro" id="IPR036097">
    <property type="entry name" value="HisK_dim/P_sf"/>
</dbReference>
<dbReference type="CDD" id="cd00082">
    <property type="entry name" value="HisKA"/>
    <property type="match status" value="1"/>
</dbReference>
<dbReference type="FunFam" id="3.30.565.10:FF:000006">
    <property type="entry name" value="Sensor histidine kinase WalK"/>
    <property type="match status" value="1"/>
</dbReference>
<dbReference type="PROSITE" id="PS50109">
    <property type="entry name" value="HIS_KIN"/>
    <property type="match status" value="1"/>
</dbReference>
<evidence type="ECO:0000313" key="9">
    <source>
        <dbReference type="Proteomes" id="UP000179243"/>
    </source>
</evidence>
<feature type="transmembrane region" description="Helical" evidence="6">
    <location>
        <begin position="401"/>
        <end position="425"/>
    </location>
</feature>
<dbReference type="Proteomes" id="UP000179243">
    <property type="component" value="Unassembled WGS sequence"/>
</dbReference>
<gene>
    <name evidence="8" type="ORF">A2519_10520</name>
</gene>
<dbReference type="EC" id="2.7.13.3" evidence="2"/>
<dbReference type="Pfam" id="PF02518">
    <property type="entry name" value="HATPase_c"/>
    <property type="match status" value="1"/>
</dbReference>
<dbReference type="SUPFAM" id="SSF55874">
    <property type="entry name" value="ATPase domain of HSP90 chaperone/DNA topoisomerase II/histidine kinase"/>
    <property type="match status" value="1"/>
</dbReference>
<dbReference type="EMBL" id="MFYX01000146">
    <property type="protein sequence ID" value="OGK00435.1"/>
    <property type="molecule type" value="Genomic_DNA"/>
</dbReference>
<dbReference type="InterPro" id="IPR050351">
    <property type="entry name" value="BphY/WalK/GraS-like"/>
</dbReference>
<accession>A0A1F7F196</accession>
<dbReference type="GO" id="GO:0007234">
    <property type="term" value="P:osmosensory signaling via phosphorelay pathway"/>
    <property type="evidence" value="ECO:0007669"/>
    <property type="project" value="TreeGrafter"/>
</dbReference>
<keyword evidence="6" id="KW-0472">Membrane</keyword>
<reference evidence="8 9" key="1">
    <citation type="journal article" date="2016" name="Nat. Commun.">
        <title>Thousands of microbial genomes shed light on interconnected biogeochemical processes in an aquifer system.</title>
        <authorList>
            <person name="Anantharaman K."/>
            <person name="Brown C.T."/>
            <person name="Hug L.A."/>
            <person name="Sharon I."/>
            <person name="Castelle C.J."/>
            <person name="Probst A.J."/>
            <person name="Thomas B.C."/>
            <person name="Singh A."/>
            <person name="Wilkins M.J."/>
            <person name="Karaoz U."/>
            <person name="Brodie E.L."/>
            <person name="Williams K.H."/>
            <person name="Hubbard S.S."/>
            <person name="Banfield J.F."/>
        </authorList>
    </citation>
    <scope>NUCLEOTIDE SEQUENCE [LARGE SCALE GENOMIC DNA]</scope>
</reference>
<keyword evidence="3" id="KW-0597">Phosphoprotein</keyword>
<dbReference type="AlphaFoldDB" id="A0A1F7F196"/>
<dbReference type="Gene3D" id="1.10.287.130">
    <property type="match status" value="1"/>
</dbReference>
<keyword evidence="6" id="KW-1133">Transmembrane helix</keyword>
<organism evidence="8 9">
    <name type="scientific">Candidatus Raymondbacteria bacterium RIFOXYD12_FULL_49_13</name>
    <dbReference type="NCBI Taxonomy" id="1817890"/>
    <lineage>
        <taxon>Bacteria</taxon>
        <taxon>Raymondiibacteriota</taxon>
    </lineage>
</organism>
<proteinExistence type="predicted"/>
<comment type="caution">
    <text evidence="8">The sequence shown here is derived from an EMBL/GenBank/DDBJ whole genome shotgun (WGS) entry which is preliminary data.</text>
</comment>
<evidence type="ECO:0000256" key="1">
    <source>
        <dbReference type="ARBA" id="ARBA00000085"/>
    </source>
</evidence>
<dbReference type="GO" id="GO:0000156">
    <property type="term" value="F:phosphorelay response regulator activity"/>
    <property type="evidence" value="ECO:0007669"/>
    <property type="project" value="TreeGrafter"/>
</dbReference>
<dbReference type="CDD" id="cd00075">
    <property type="entry name" value="HATPase"/>
    <property type="match status" value="1"/>
</dbReference>
<dbReference type="GO" id="GO:0000155">
    <property type="term" value="F:phosphorelay sensor kinase activity"/>
    <property type="evidence" value="ECO:0007669"/>
    <property type="project" value="InterPro"/>
</dbReference>
<protein>
    <recommendedName>
        <fullName evidence="2">histidine kinase</fullName>
        <ecNumber evidence="2">2.7.13.3</ecNumber>
    </recommendedName>
</protein>
<dbReference type="InterPro" id="IPR003661">
    <property type="entry name" value="HisK_dim/P_dom"/>
</dbReference>
<dbReference type="PANTHER" id="PTHR42878">
    <property type="entry name" value="TWO-COMPONENT HISTIDINE KINASE"/>
    <property type="match status" value="1"/>
</dbReference>
<evidence type="ECO:0000256" key="3">
    <source>
        <dbReference type="ARBA" id="ARBA00022553"/>
    </source>
</evidence>
<keyword evidence="4" id="KW-0808">Transferase</keyword>
<dbReference type="SUPFAM" id="SSF47384">
    <property type="entry name" value="Homodimeric domain of signal transducing histidine kinase"/>
    <property type="match status" value="1"/>
</dbReference>
<dbReference type="InterPro" id="IPR004358">
    <property type="entry name" value="Sig_transdc_His_kin-like_C"/>
</dbReference>
<sequence length="659" mass="74218">MKKIVFNKNRRLVAAVLLAIALPSFILLILGLRAVRNERYVFEHKMMVNYREMASSCVQYADTRLDEFERRLDSIADRDDFGKTNHLSVQALYYLGRQQNIIYPSRLPSRRFFPLAFARDPSPQLAILFAGENDAKTDSYSKYAEFLSSAEAESGENRLTAKNGLMRSALKSGRVSACMETADRVLRDTTSFFLPVSLSPKIAAFFFKARGFAEQGQADAAGNAFLECYEYLLSDSAEIFSEEFTFYTGKIERELPAYPGSAETLARFKQRKAALVKELELKALVESYARNRLLPDSGYFYRDSTILYVHGYGPNKSIVAVVDLSWLISLVNQWIAAKKNVAMDVSFFDGRSIFTNKPPSSYATRQIAVTTSLSERLPFINITFFDSDPAEFTDIIRHQRLLYLSLLALLLTSILIGAGFAYFAIRKEMALTRLRSSFMSSVSHELKPPLTSIRMFGDMLQSGKITDEKKKTAYYGLISRESERLSILIDKILDFSRLEDGRIKYDFGEHGLETLVAEALAALTLIIEEKHVAVQRKTSADDPVVRCDSRMVVQVMVNLIDNAIKYSPTKKDIEIETGREGRWGFVAVRDWGIGIQAGEKSKIFDEFYRSDHMHVRDVKGTGLGLAIVRKITADHGGFARAESPSDGGLRVVVGFPLEK</sequence>
<dbReference type="SMART" id="SM00388">
    <property type="entry name" value="HisKA"/>
    <property type="match status" value="1"/>
</dbReference>
<dbReference type="GO" id="GO:0030295">
    <property type="term" value="F:protein kinase activator activity"/>
    <property type="evidence" value="ECO:0007669"/>
    <property type="project" value="TreeGrafter"/>
</dbReference>
<evidence type="ECO:0000256" key="6">
    <source>
        <dbReference type="SAM" id="Phobius"/>
    </source>
</evidence>
<dbReference type="InterPro" id="IPR003594">
    <property type="entry name" value="HATPase_dom"/>
</dbReference>
<keyword evidence="5" id="KW-0418">Kinase</keyword>
<evidence type="ECO:0000259" key="7">
    <source>
        <dbReference type="PROSITE" id="PS50109"/>
    </source>
</evidence>
<dbReference type="InterPro" id="IPR005467">
    <property type="entry name" value="His_kinase_dom"/>
</dbReference>
<dbReference type="SMART" id="SM00387">
    <property type="entry name" value="HATPase_c"/>
    <property type="match status" value="1"/>
</dbReference>